<accession>A0A803NFL4</accession>
<dbReference type="EMBL" id="UZAU01000023">
    <property type="status" value="NOT_ANNOTATED_CDS"/>
    <property type="molecule type" value="Genomic_DNA"/>
</dbReference>
<reference evidence="2" key="1">
    <citation type="submission" date="2018-11" db="EMBL/GenBank/DDBJ databases">
        <authorList>
            <person name="Grassa J C."/>
        </authorList>
    </citation>
    <scope>NUCLEOTIDE SEQUENCE [LARGE SCALE GENOMIC DNA]</scope>
</reference>
<evidence type="ECO:0000313" key="2">
    <source>
        <dbReference type="EnsemblPlants" id="cds.evm.model.01.1101"/>
    </source>
</evidence>
<dbReference type="PANTHER" id="PTHR47481">
    <property type="match status" value="1"/>
</dbReference>
<reference evidence="2" key="2">
    <citation type="submission" date="2021-03" db="UniProtKB">
        <authorList>
            <consortium name="EnsemblPlants"/>
        </authorList>
    </citation>
    <scope>IDENTIFICATION</scope>
</reference>
<evidence type="ECO:0000313" key="3">
    <source>
        <dbReference type="Proteomes" id="UP000596661"/>
    </source>
</evidence>
<name>A0A803NFL4_CANSA</name>
<evidence type="ECO:0000256" key="1">
    <source>
        <dbReference type="SAM" id="MobiDB-lite"/>
    </source>
</evidence>
<sequence length="114" mass="12896">MTEYLKQKRIWADSLALAGNPYPEKHLISNVLSGLDAEYLFIVVQIESREHTTWQKLQNILLGFDGRLERLNAFLNNNKQVNSPTANFAQRPSGSNNMNPSGAFCRSNTNQTNN</sequence>
<organism evidence="2 3">
    <name type="scientific">Cannabis sativa</name>
    <name type="common">Hemp</name>
    <name type="synonym">Marijuana</name>
    <dbReference type="NCBI Taxonomy" id="3483"/>
    <lineage>
        <taxon>Eukaryota</taxon>
        <taxon>Viridiplantae</taxon>
        <taxon>Streptophyta</taxon>
        <taxon>Embryophyta</taxon>
        <taxon>Tracheophyta</taxon>
        <taxon>Spermatophyta</taxon>
        <taxon>Magnoliopsida</taxon>
        <taxon>eudicotyledons</taxon>
        <taxon>Gunneridae</taxon>
        <taxon>Pentapetalae</taxon>
        <taxon>rosids</taxon>
        <taxon>fabids</taxon>
        <taxon>Rosales</taxon>
        <taxon>Cannabaceae</taxon>
        <taxon>Cannabis</taxon>
    </lineage>
</organism>
<keyword evidence="3" id="KW-1185">Reference proteome</keyword>
<dbReference type="AlphaFoldDB" id="A0A803NFL4"/>
<feature type="region of interest" description="Disordered" evidence="1">
    <location>
        <begin position="81"/>
        <end position="114"/>
    </location>
</feature>
<dbReference type="EnsemblPlants" id="evm.model.01.1101">
    <property type="protein sequence ID" value="cds.evm.model.01.1101"/>
    <property type="gene ID" value="evm.TU.01.1101"/>
</dbReference>
<proteinExistence type="predicted"/>
<dbReference type="PANTHER" id="PTHR47481:SF31">
    <property type="entry name" value="OS01G0873500 PROTEIN"/>
    <property type="match status" value="1"/>
</dbReference>
<protein>
    <submittedName>
        <fullName evidence="2">Uncharacterized protein</fullName>
    </submittedName>
</protein>
<dbReference type="Gramene" id="evm.model.01.1101">
    <property type="protein sequence ID" value="cds.evm.model.01.1101"/>
    <property type="gene ID" value="evm.TU.01.1101"/>
</dbReference>
<dbReference type="Proteomes" id="UP000596661">
    <property type="component" value="Chromosome 1"/>
</dbReference>